<dbReference type="Proteomes" id="UP000001919">
    <property type="component" value="Chromosome"/>
</dbReference>
<evidence type="ECO:0000313" key="9">
    <source>
        <dbReference type="EMBL" id="ACU86588.1"/>
    </source>
</evidence>
<dbReference type="PATRIC" id="fig|446465.5.peg.2781"/>
<feature type="compositionally biased region" description="Low complexity" evidence="7">
    <location>
        <begin position="62"/>
        <end position="81"/>
    </location>
</feature>
<evidence type="ECO:0000256" key="3">
    <source>
        <dbReference type="ARBA" id="ARBA00012784"/>
    </source>
</evidence>
<protein>
    <recommendedName>
        <fullName evidence="3">adenosine deaminase</fullName>
        <ecNumber evidence="3">3.5.4.4</ecNumber>
    </recommendedName>
</protein>
<reference evidence="9 10" key="1">
    <citation type="journal article" date="2009" name="Stand. Genomic Sci.">
        <title>Complete genome sequence of Brachybacterium faecium type strain (Schefferle 6-10).</title>
        <authorList>
            <person name="Lapidus A."/>
            <person name="Pukall R."/>
            <person name="Labuttii K."/>
            <person name="Copeland A."/>
            <person name="Del Rio T.G."/>
            <person name="Nolan M."/>
            <person name="Chen F."/>
            <person name="Lucas S."/>
            <person name="Tice H."/>
            <person name="Cheng J.F."/>
            <person name="Bruce D."/>
            <person name="Goodwin L."/>
            <person name="Pitluck S."/>
            <person name="Rohde M."/>
            <person name="Goker M."/>
            <person name="Pati A."/>
            <person name="Ivanova N."/>
            <person name="Mavrommatis K."/>
            <person name="Chen A."/>
            <person name="Palaniappan K."/>
            <person name="D'haeseleer P."/>
            <person name="Chain P."/>
            <person name="Bristow J."/>
            <person name="Eisen J.A."/>
            <person name="Markowitz V."/>
            <person name="Hugenholtz P."/>
            <person name="Kyrpides N.C."/>
            <person name="Klenk H.P."/>
        </authorList>
    </citation>
    <scope>NUCLEOTIDE SEQUENCE [LARGE SCALE GENOMIC DNA]</scope>
    <source>
        <strain evidence="10">ATCC 43885 / DSM 4810 / JCM 11609 / LMG 19847 / NBRC 14762 / NCIMB 9860 / 6-10</strain>
    </source>
</reference>
<proteinExistence type="inferred from homology"/>
<dbReference type="PANTHER" id="PTHR11409:SF43">
    <property type="entry name" value="ADENOSINE DEAMINASE"/>
    <property type="match status" value="1"/>
</dbReference>
<keyword evidence="10" id="KW-1185">Reference proteome</keyword>
<comment type="similarity">
    <text evidence="2">Belongs to the metallo-dependent hydrolases superfamily. Adenosine and AMP deaminases family.</text>
</comment>
<sequence>MDLTASLVGALPKVALHDHLDGGLRAETVLELSQELGLEVPGLEAPLDEAPDAEDASGGTPPGDVTADAPATDAPSPEAPADAPPADPARAVADWFHSAADSGSLPAYLSTFERTVAVMQTAPQLRRVAREFVEDMVADGVVYAETRWAPHQHTAGGLSLDEAVQAVQDGLDEGVAAAEAAGRRIVVGQLLCYLRHLDPTDDLFEIALARRDSGVVGLDLAGPEEGFPASWFRAQFERARAAGLRVTVHAGEADGPSSIADALDCGAERIGHGVRLLEDISDAPDGMPSDSMASEVATDMGSDMSSEAASEETSDEEPTPSPTFGGVADRVLREQICLEVCPSSNLQTGVADELSHHPVGPLHRLGFALALSSDNRLMSRTSTSREMLRAAQTFGWTLEDLERIVLTGLENGFAPAAQRQALRDEVVLPIFRAVRGPVPTE</sequence>
<dbReference type="HOGENOM" id="CLU_039228_0_0_11"/>
<dbReference type="InterPro" id="IPR001365">
    <property type="entry name" value="A_deaminase_dom"/>
</dbReference>
<feature type="compositionally biased region" description="Acidic residues" evidence="7">
    <location>
        <begin position="309"/>
        <end position="318"/>
    </location>
</feature>
<dbReference type="GO" id="GO:0004000">
    <property type="term" value="F:adenosine deaminase activity"/>
    <property type="evidence" value="ECO:0007669"/>
    <property type="project" value="UniProtKB-ARBA"/>
</dbReference>
<gene>
    <name evidence="9" type="ordered locus">Bfae_28230</name>
</gene>
<evidence type="ECO:0000256" key="1">
    <source>
        <dbReference type="ARBA" id="ARBA00001947"/>
    </source>
</evidence>
<dbReference type="GO" id="GO:0046872">
    <property type="term" value="F:metal ion binding"/>
    <property type="evidence" value="ECO:0007669"/>
    <property type="project" value="UniProtKB-KW"/>
</dbReference>
<evidence type="ECO:0000313" key="10">
    <source>
        <dbReference type="Proteomes" id="UP000001919"/>
    </source>
</evidence>
<evidence type="ECO:0000256" key="7">
    <source>
        <dbReference type="SAM" id="MobiDB-lite"/>
    </source>
</evidence>
<dbReference type="AlphaFoldDB" id="C7MHS1"/>
<dbReference type="GO" id="GO:0046103">
    <property type="term" value="P:inosine biosynthetic process"/>
    <property type="evidence" value="ECO:0007669"/>
    <property type="project" value="TreeGrafter"/>
</dbReference>
<dbReference type="STRING" id="446465.Bfae_28230"/>
<evidence type="ECO:0000256" key="4">
    <source>
        <dbReference type="ARBA" id="ARBA00022723"/>
    </source>
</evidence>
<name>C7MHS1_BRAFD</name>
<organism evidence="9 10">
    <name type="scientific">Brachybacterium faecium (strain ATCC 43885 / DSM 4810 / JCM 11609 / LMG 19847 / NBRC 14762 / NCIMB 9860 / 6-10)</name>
    <dbReference type="NCBI Taxonomy" id="446465"/>
    <lineage>
        <taxon>Bacteria</taxon>
        <taxon>Bacillati</taxon>
        <taxon>Actinomycetota</taxon>
        <taxon>Actinomycetes</taxon>
        <taxon>Micrococcales</taxon>
        <taxon>Dermabacteraceae</taxon>
        <taxon>Brachybacterium</taxon>
    </lineage>
</organism>
<keyword evidence="4" id="KW-0479">Metal-binding</keyword>
<evidence type="ECO:0000256" key="6">
    <source>
        <dbReference type="ARBA" id="ARBA00022833"/>
    </source>
</evidence>
<dbReference type="OrthoDB" id="9779574at2"/>
<dbReference type="InterPro" id="IPR032466">
    <property type="entry name" value="Metal_Hydrolase"/>
</dbReference>
<feature type="region of interest" description="Disordered" evidence="7">
    <location>
        <begin position="280"/>
        <end position="325"/>
    </location>
</feature>
<dbReference type="SUPFAM" id="SSF51556">
    <property type="entry name" value="Metallo-dependent hydrolases"/>
    <property type="match status" value="1"/>
</dbReference>
<dbReference type="PANTHER" id="PTHR11409">
    <property type="entry name" value="ADENOSINE DEAMINASE"/>
    <property type="match status" value="1"/>
</dbReference>
<evidence type="ECO:0000256" key="2">
    <source>
        <dbReference type="ARBA" id="ARBA00006676"/>
    </source>
</evidence>
<dbReference type="InterPro" id="IPR006330">
    <property type="entry name" value="Ado/ade_deaminase"/>
</dbReference>
<dbReference type="KEGG" id="bfa:Bfae_28230"/>
<feature type="domain" description="Adenosine deaminase" evidence="8">
    <location>
        <begin position="85"/>
        <end position="426"/>
    </location>
</feature>
<feature type="compositionally biased region" description="Acidic residues" evidence="7">
    <location>
        <begin position="46"/>
        <end position="55"/>
    </location>
</feature>
<keyword evidence="5" id="KW-0378">Hydrolase</keyword>
<dbReference type="EC" id="3.5.4.4" evidence="3"/>
<dbReference type="GO" id="GO:0005829">
    <property type="term" value="C:cytosol"/>
    <property type="evidence" value="ECO:0007669"/>
    <property type="project" value="TreeGrafter"/>
</dbReference>
<dbReference type="Pfam" id="PF00962">
    <property type="entry name" value="A_deaminase"/>
    <property type="match status" value="1"/>
</dbReference>
<evidence type="ECO:0000259" key="8">
    <source>
        <dbReference type="Pfam" id="PF00962"/>
    </source>
</evidence>
<accession>C7MHS1</accession>
<comment type="cofactor">
    <cofactor evidence="1">
        <name>Zn(2+)</name>
        <dbReference type="ChEBI" id="CHEBI:29105"/>
    </cofactor>
</comment>
<dbReference type="GO" id="GO:0043103">
    <property type="term" value="P:hypoxanthine salvage"/>
    <property type="evidence" value="ECO:0007669"/>
    <property type="project" value="TreeGrafter"/>
</dbReference>
<dbReference type="Gene3D" id="3.20.20.140">
    <property type="entry name" value="Metal-dependent hydrolases"/>
    <property type="match status" value="1"/>
</dbReference>
<dbReference type="eggNOG" id="COG1816">
    <property type="taxonomic scope" value="Bacteria"/>
</dbReference>
<keyword evidence="6" id="KW-0862">Zinc</keyword>
<evidence type="ECO:0000256" key="5">
    <source>
        <dbReference type="ARBA" id="ARBA00022801"/>
    </source>
</evidence>
<dbReference type="GO" id="GO:0006154">
    <property type="term" value="P:adenosine catabolic process"/>
    <property type="evidence" value="ECO:0007669"/>
    <property type="project" value="TreeGrafter"/>
</dbReference>
<feature type="region of interest" description="Disordered" evidence="7">
    <location>
        <begin position="46"/>
        <end position="88"/>
    </location>
</feature>
<dbReference type="EMBL" id="CP001643">
    <property type="protein sequence ID" value="ACU86588.1"/>
    <property type="molecule type" value="Genomic_DNA"/>
</dbReference>